<dbReference type="OMA" id="IGIWING"/>
<dbReference type="EMBL" id="GL945478">
    <property type="protein sequence ID" value="EGO00715.1"/>
    <property type="molecule type" value="Genomic_DNA"/>
</dbReference>
<name>F8PSA2_SERL3</name>
<reference evidence="4" key="1">
    <citation type="journal article" date="2011" name="Science">
        <title>The plant cell wall-decomposing machinery underlies the functional diversity of forest fungi.</title>
        <authorList>
            <person name="Eastwood D.C."/>
            <person name="Floudas D."/>
            <person name="Binder M."/>
            <person name="Majcherczyk A."/>
            <person name="Schneider P."/>
            <person name="Aerts A."/>
            <person name="Asiegbu F.O."/>
            <person name="Baker S.E."/>
            <person name="Barry K."/>
            <person name="Bendiksby M."/>
            <person name="Blumentritt M."/>
            <person name="Coutinho P.M."/>
            <person name="Cullen D."/>
            <person name="de Vries R.P."/>
            <person name="Gathman A."/>
            <person name="Goodell B."/>
            <person name="Henrissat B."/>
            <person name="Ihrmark K."/>
            <person name="Kauserud H."/>
            <person name="Kohler A."/>
            <person name="LaButti K."/>
            <person name="Lapidus A."/>
            <person name="Lavin J.L."/>
            <person name="Lee Y.-H."/>
            <person name="Lindquist E."/>
            <person name="Lilly W."/>
            <person name="Lucas S."/>
            <person name="Morin E."/>
            <person name="Murat C."/>
            <person name="Oguiza J.A."/>
            <person name="Park J."/>
            <person name="Pisabarro A.G."/>
            <person name="Riley R."/>
            <person name="Rosling A."/>
            <person name="Salamov A."/>
            <person name="Schmidt O."/>
            <person name="Schmutz J."/>
            <person name="Skrede I."/>
            <person name="Stenlid J."/>
            <person name="Wiebenga A."/>
            <person name="Xie X."/>
            <person name="Kuees U."/>
            <person name="Hibbett D.S."/>
            <person name="Hoffmeister D."/>
            <person name="Hoegberg N."/>
            <person name="Martin F."/>
            <person name="Grigoriev I.V."/>
            <person name="Watkinson S.C."/>
        </authorList>
    </citation>
    <scope>NUCLEOTIDE SEQUENCE [LARGE SCALE GENOMIC DNA]</scope>
    <source>
        <strain evidence="4">strain S7.3</strain>
    </source>
</reference>
<dbReference type="InterPro" id="IPR051477">
    <property type="entry name" value="Expansin_CellWall"/>
</dbReference>
<sequence>MRSFIFLSVFSGLLLSVCRDAGFAVAQNLKKAHARPRVLGHNRALPEMNGTAIGVSDTALSKRDGSSRFTYFQDGTGACGVFNQPSDYIVALNSAQFDGGAHCFAMITITVGDKTTQAQITDEVSIFSPIIQPSATQNLIIKHKQVSWLSVPRS</sequence>
<keyword evidence="4" id="KW-1185">Reference proteome</keyword>
<proteinExistence type="predicted"/>
<dbReference type="InterPro" id="IPR036908">
    <property type="entry name" value="RlpA-like_sf"/>
</dbReference>
<dbReference type="CDD" id="cd22191">
    <property type="entry name" value="DPBB_RlpA_EXP_N-like"/>
    <property type="match status" value="1"/>
</dbReference>
<protein>
    <submittedName>
        <fullName evidence="3">Uncharacterized protein</fullName>
    </submittedName>
</protein>
<evidence type="ECO:0000313" key="3">
    <source>
        <dbReference type="EMBL" id="EGO00715.1"/>
    </source>
</evidence>
<dbReference type="AlphaFoldDB" id="F8PSA2"/>
<feature type="non-terminal residue" evidence="3">
    <location>
        <position position="154"/>
    </location>
</feature>
<gene>
    <name evidence="3" type="ORF">SERLA73DRAFT_133722</name>
</gene>
<dbReference type="Gene3D" id="2.40.40.10">
    <property type="entry name" value="RlpA-like domain"/>
    <property type="match status" value="1"/>
</dbReference>
<organism evidence="4">
    <name type="scientific">Serpula lacrymans var. lacrymans (strain S7.3)</name>
    <name type="common">Dry rot fungus</name>
    <dbReference type="NCBI Taxonomy" id="936435"/>
    <lineage>
        <taxon>Eukaryota</taxon>
        <taxon>Fungi</taxon>
        <taxon>Dikarya</taxon>
        <taxon>Basidiomycota</taxon>
        <taxon>Agaricomycotina</taxon>
        <taxon>Agaricomycetes</taxon>
        <taxon>Agaricomycetidae</taxon>
        <taxon>Boletales</taxon>
        <taxon>Coniophorineae</taxon>
        <taxon>Serpulaceae</taxon>
        <taxon>Serpula</taxon>
    </lineage>
</organism>
<accession>F8PSA2</accession>
<keyword evidence="1 2" id="KW-0732">Signal</keyword>
<evidence type="ECO:0000256" key="1">
    <source>
        <dbReference type="ARBA" id="ARBA00022729"/>
    </source>
</evidence>
<dbReference type="HOGENOM" id="CLU_1708624_0_0_1"/>
<evidence type="ECO:0000313" key="4">
    <source>
        <dbReference type="Proteomes" id="UP000008063"/>
    </source>
</evidence>
<dbReference type="STRING" id="936435.F8PSA2"/>
<dbReference type="PANTHER" id="PTHR31836:SF28">
    <property type="entry name" value="SRCR DOMAIN-CONTAINING PROTEIN-RELATED"/>
    <property type="match status" value="1"/>
</dbReference>
<evidence type="ECO:0000256" key="2">
    <source>
        <dbReference type="SAM" id="SignalP"/>
    </source>
</evidence>
<feature type="chain" id="PRO_5003376857" evidence="2">
    <location>
        <begin position="27"/>
        <end position="154"/>
    </location>
</feature>
<dbReference type="SUPFAM" id="SSF50685">
    <property type="entry name" value="Barwin-like endoglucanases"/>
    <property type="match status" value="1"/>
</dbReference>
<feature type="signal peptide" evidence="2">
    <location>
        <begin position="1"/>
        <end position="26"/>
    </location>
</feature>
<dbReference type="InParanoid" id="F8PSA2"/>
<dbReference type="Proteomes" id="UP000008063">
    <property type="component" value="Unassembled WGS sequence"/>
</dbReference>
<dbReference type="PANTHER" id="PTHR31836">
    <property type="match status" value="1"/>
</dbReference>
<dbReference type="OrthoDB" id="623670at2759"/>